<keyword evidence="3" id="KW-1185">Reference proteome</keyword>
<dbReference type="Proteomes" id="UP001499910">
    <property type="component" value="Unassembled WGS sequence"/>
</dbReference>
<gene>
    <name evidence="2" type="ORF">GCM10023209_14020</name>
</gene>
<reference evidence="3" key="1">
    <citation type="journal article" date="2019" name="Int. J. Syst. Evol. Microbiol.">
        <title>The Global Catalogue of Microorganisms (GCM) 10K type strain sequencing project: providing services to taxonomists for standard genome sequencing and annotation.</title>
        <authorList>
            <consortium name="The Broad Institute Genomics Platform"/>
            <consortium name="The Broad Institute Genome Sequencing Center for Infectious Disease"/>
            <person name="Wu L."/>
            <person name="Ma J."/>
        </authorList>
    </citation>
    <scope>NUCLEOTIDE SEQUENCE [LARGE SCALE GENOMIC DNA]</scope>
    <source>
        <strain evidence="3">JCM 18015</strain>
    </source>
</reference>
<dbReference type="Gene3D" id="3.40.50.1110">
    <property type="entry name" value="SGNH hydrolase"/>
    <property type="match status" value="1"/>
</dbReference>
<dbReference type="RefSeq" id="WP_259549974.1">
    <property type="nucleotide sequence ID" value="NZ_BAABHW010000002.1"/>
</dbReference>
<proteinExistence type="predicted"/>
<dbReference type="InterPro" id="IPR036514">
    <property type="entry name" value="SGNH_hydro_sf"/>
</dbReference>
<sequence>MTTILCYGDSNTHGTMPFEEFGVRRRHLQGSRWPDAMAAALGPRYQVIAEGLPGRTTVHEDLVEGGKRSGLDVLPAILHSHEPIDLLILMLGTNDLKPRFSVTAFEIARSVERLVILSRQLLPSLPILLFSPAPVREVGTLAEVFAGAETRQIGLPGHLRDVADRQGCGFLDVGLHVDVSPVDGVHWEGELHRTFGAVAADAVRAQMEGGE</sequence>
<evidence type="ECO:0000313" key="2">
    <source>
        <dbReference type="EMBL" id="GAA5070892.1"/>
    </source>
</evidence>
<dbReference type="Pfam" id="PF13472">
    <property type="entry name" value="Lipase_GDSL_2"/>
    <property type="match status" value="1"/>
</dbReference>
<dbReference type="CDD" id="cd01839">
    <property type="entry name" value="SGNH_arylesterase_like"/>
    <property type="match status" value="1"/>
</dbReference>
<evidence type="ECO:0000259" key="1">
    <source>
        <dbReference type="Pfam" id="PF13472"/>
    </source>
</evidence>
<feature type="domain" description="SGNH hydrolase-type esterase" evidence="1">
    <location>
        <begin position="6"/>
        <end position="179"/>
    </location>
</feature>
<dbReference type="InterPro" id="IPR013830">
    <property type="entry name" value="SGNH_hydro"/>
</dbReference>
<keyword evidence="2" id="KW-0378">Hydrolase</keyword>
<dbReference type="GO" id="GO:0016787">
    <property type="term" value="F:hydrolase activity"/>
    <property type="evidence" value="ECO:0007669"/>
    <property type="project" value="UniProtKB-KW"/>
</dbReference>
<dbReference type="EMBL" id="BAABHW010000002">
    <property type="protein sequence ID" value="GAA5070892.1"/>
    <property type="molecule type" value="Genomic_DNA"/>
</dbReference>
<name>A0ABP9L6R8_9RHOB</name>
<accession>A0ABP9L6R8</accession>
<organism evidence="2 3">
    <name type="scientific">[Roseibacterium] beibuensis</name>
    <dbReference type="NCBI Taxonomy" id="1193142"/>
    <lineage>
        <taxon>Bacteria</taxon>
        <taxon>Pseudomonadati</taxon>
        <taxon>Pseudomonadota</taxon>
        <taxon>Alphaproteobacteria</taxon>
        <taxon>Rhodobacterales</taxon>
        <taxon>Roseobacteraceae</taxon>
        <taxon>Roseicyclus</taxon>
    </lineage>
</organism>
<comment type="caution">
    <text evidence="2">The sequence shown here is derived from an EMBL/GenBank/DDBJ whole genome shotgun (WGS) entry which is preliminary data.</text>
</comment>
<evidence type="ECO:0000313" key="3">
    <source>
        <dbReference type="Proteomes" id="UP001499910"/>
    </source>
</evidence>
<dbReference type="SUPFAM" id="SSF52266">
    <property type="entry name" value="SGNH hydrolase"/>
    <property type="match status" value="1"/>
</dbReference>
<protein>
    <submittedName>
        <fullName evidence="2">SGNH/GDSL hydrolase family protein</fullName>
    </submittedName>
</protein>